<feature type="region of interest" description="Disordered" evidence="1">
    <location>
        <begin position="1"/>
        <end position="21"/>
    </location>
</feature>
<dbReference type="EMBL" id="CP059732">
    <property type="protein sequence ID" value="QMW06386.1"/>
    <property type="molecule type" value="Genomic_DNA"/>
</dbReference>
<dbReference type="SUPFAM" id="SSF53335">
    <property type="entry name" value="S-adenosyl-L-methionine-dependent methyltransferases"/>
    <property type="match status" value="1"/>
</dbReference>
<evidence type="ECO:0000313" key="3">
    <source>
        <dbReference type="Proteomes" id="UP000515369"/>
    </source>
</evidence>
<keyword evidence="3" id="KW-1185">Reference proteome</keyword>
<keyword evidence="2" id="KW-0489">Methyltransferase</keyword>
<dbReference type="RefSeq" id="WP_182463755.1">
    <property type="nucleotide sequence ID" value="NZ_CP059732.1"/>
</dbReference>
<sequence>MKSEKISSIKPDQRNANKGTVEGTKLLNKSLKELGAGRSILADEAGNVIAGNKTLQAAIDSGMEDVIVVETDGTKLVVVKRTDLTIDSPEGRKLALLDNKVSQVNLDFDVEVIESLAVDFDIDLDDIGFGKKGAGIQQNEGGLTKRFIVPPFSILDTRQGYWKERKEHWRTRIGDYGESRNATLRKSKSADDPSYYRQKTAVEQKLGRMLDNAEFEANHYVRSTNLPVGVSLLDPVLAEVVVQWFGIDGGQAFDPFAGDSVFGFVCSASGISFTGIELRAEQADLNQARVDTESLPAKYICADGRQVATYLEPESQDLLFSCPPYFDLEVYSDLENDASNQKTYAQFYQILDEAFLHSVACLKQNRFAVIVVGDIRHKSTGAYYGFHLDIINTMRSFGLHFYNECILIEQAGNAAIRASGQMKHRKVVKTHQQVLVFYKGDPRQIKTHFPEIVYEPEDLESFGMDTDHQSEDAEGGI</sequence>
<dbReference type="InterPro" id="IPR029063">
    <property type="entry name" value="SAM-dependent_MTases_sf"/>
</dbReference>
<dbReference type="Proteomes" id="UP000515369">
    <property type="component" value="Chromosome"/>
</dbReference>
<protein>
    <submittedName>
        <fullName evidence="2">Site-specific DNA-methyltransferase</fullName>
    </submittedName>
</protein>
<dbReference type="AlphaFoldDB" id="A0A7G5H5J4"/>
<reference evidence="2 3" key="1">
    <citation type="submission" date="2020-07" db="EMBL/GenBank/DDBJ databases">
        <title>Spirosoma foliorum sp. nov., isolated from the leaves on the Nejang mountain Korea, Republic of.</title>
        <authorList>
            <person name="Ho H."/>
            <person name="Lee Y.-J."/>
            <person name="Nurcahyanto D.-A."/>
            <person name="Kim S.-G."/>
        </authorList>
    </citation>
    <scope>NUCLEOTIDE SEQUENCE [LARGE SCALE GENOMIC DNA]</scope>
    <source>
        <strain evidence="2 3">PL0136</strain>
    </source>
</reference>
<accession>A0A7G5H5J4</accession>
<evidence type="ECO:0000313" key="2">
    <source>
        <dbReference type="EMBL" id="QMW06386.1"/>
    </source>
</evidence>
<name>A0A7G5H5J4_9BACT</name>
<evidence type="ECO:0000256" key="1">
    <source>
        <dbReference type="SAM" id="MobiDB-lite"/>
    </source>
</evidence>
<dbReference type="Gene3D" id="3.40.50.150">
    <property type="entry name" value="Vaccinia Virus protein VP39"/>
    <property type="match status" value="1"/>
</dbReference>
<keyword evidence="2" id="KW-0808">Transferase</keyword>
<proteinExistence type="predicted"/>
<dbReference type="KEGG" id="sfol:H3H32_16585"/>
<dbReference type="GO" id="GO:0032259">
    <property type="term" value="P:methylation"/>
    <property type="evidence" value="ECO:0007669"/>
    <property type="project" value="UniProtKB-KW"/>
</dbReference>
<organism evidence="2 3">
    <name type="scientific">Spirosoma foliorum</name>
    <dbReference type="NCBI Taxonomy" id="2710596"/>
    <lineage>
        <taxon>Bacteria</taxon>
        <taxon>Pseudomonadati</taxon>
        <taxon>Bacteroidota</taxon>
        <taxon>Cytophagia</taxon>
        <taxon>Cytophagales</taxon>
        <taxon>Cytophagaceae</taxon>
        <taxon>Spirosoma</taxon>
    </lineage>
</organism>
<dbReference type="GO" id="GO:0008168">
    <property type="term" value="F:methyltransferase activity"/>
    <property type="evidence" value="ECO:0007669"/>
    <property type="project" value="UniProtKB-KW"/>
</dbReference>
<gene>
    <name evidence="2" type="ORF">H3H32_16585</name>
</gene>
<feature type="compositionally biased region" description="Basic and acidic residues" evidence="1">
    <location>
        <begin position="1"/>
        <end position="15"/>
    </location>
</feature>